<organism evidence="2 3">
    <name type="scientific">Aquimarina addita</name>
    <dbReference type="NCBI Taxonomy" id="870485"/>
    <lineage>
        <taxon>Bacteria</taxon>
        <taxon>Pseudomonadati</taxon>
        <taxon>Bacteroidota</taxon>
        <taxon>Flavobacteriia</taxon>
        <taxon>Flavobacteriales</taxon>
        <taxon>Flavobacteriaceae</taxon>
        <taxon>Aquimarina</taxon>
    </lineage>
</organism>
<feature type="chain" id="PRO_5045828067" evidence="1">
    <location>
        <begin position="19"/>
        <end position="503"/>
    </location>
</feature>
<gene>
    <name evidence="2" type="ORF">GCM10022393_10300</name>
</gene>
<proteinExistence type="predicted"/>
<dbReference type="Proteomes" id="UP001500459">
    <property type="component" value="Unassembled WGS sequence"/>
</dbReference>
<dbReference type="EMBL" id="BAABCW010000003">
    <property type="protein sequence ID" value="GAA4112096.1"/>
    <property type="molecule type" value="Genomic_DNA"/>
</dbReference>
<keyword evidence="1" id="KW-0732">Signal</keyword>
<protein>
    <submittedName>
        <fullName evidence="2">Outer membrane protein transport protein</fullName>
    </submittedName>
</protein>
<feature type="signal peptide" evidence="1">
    <location>
        <begin position="1"/>
        <end position="18"/>
    </location>
</feature>
<evidence type="ECO:0000313" key="2">
    <source>
        <dbReference type="EMBL" id="GAA4112096.1"/>
    </source>
</evidence>
<dbReference type="SUPFAM" id="SSF56935">
    <property type="entry name" value="Porins"/>
    <property type="match status" value="1"/>
</dbReference>
<name>A0ABP7XD03_9FLAO</name>
<dbReference type="Gene3D" id="2.40.160.60">
    <property type="entry name" value="Outer membrane protein transport protein (OMPP1/FadL/TodX)"/>
    <property type="match status" value="1"/>
</dbReference>
<evidence type="ECO:0000313" key="3">
    <source>
        <dbReference type="Proteomes" id="UP001500459"/>
    </source>
</evidence>
<keyword evidence="3" id="KW-1185">Reference proteome</keyword>
<sequence length="503" mass="54998">MKKLFLFIGVLSMSFLSAQDLTDALRYSQQDILGTARYRGMSGAFGALGGDISALHINPAGSAVFANSSGSLTLSNASIDNEASYFNDLTTTSSSNFNLNQLGTVFVYDSYNEASLLNKISFGVTYDQTTDNVDSFTAFGRSTNSIDSYFLSEAQGVPLDLITRRSGESNSSLYNFLGNSEGYGTQQAFLGHESLLIEANDLNDLDNTSYFSNVASGSFDQEYYYESTGLNGKFSVNLGAQIHNDFFIGVNINSHFINYDRTTDFLEFNNNAGSYINEVVFSNTLSTIGAGFSAQIGMIAKVSEMFRLGISLESPTWYSIQEETTQAIETFSNADGEFLVAPNVINIFPEYELKTPAKATGSAAILFGQRGLISIDYSYKDYSTTEFSSFEGIDFSNQNEAITNNLQGASTIKIGGELRNGNWSFRTGGSYVESPYKNDQILSDTVGLSFGIGYNFGKARFDVAYDTSYQERSDQFFPNSGFSNAVAIDSYRDNLTFTLGLNL</sequence>
<dbReference type="RefSeq" id="WP_344925354.1">
    <property type="nucleotide sequence ID" value="NZ_BAABCW010000003.1"/>
</dbReference>
<comment type="caution">
    <text evidence="2">The sequence shown here is derived from an EMBL/GenBank/DDBJ whole genome shotgun (WGS) entry which is preliminary data.</text>
</comment>
<accession>A0ABP7XD03</accession>
<reference evidence="3" key="1">
    <citation type="journal article" date="2019" name="Int. J. Syst. Evol. Microbiol.">
        <title>The Global Catalogue of Microorganisms (GCM) 10K type strain sequencing project: providing services to taxonomists for standard genome sequencing and annotation.</title>
        <authorList>
            <consortium name="The Broad Institute Genomics Platform"/>
            <consortium name="The Broad Institute Genome Sequencing Center for Infectious Disease"/>
            <person name="Wu L."/>
            <person name="Ma J."/>
        </authorList>
    </citation>
    <scope>NUCLEOTIDE SEQUENCE [LARGE SCALE GENOMIC DNA]</scope>
    <source>
        <strain evidence="3">JCM 17106</strain>
    </source>
</reference>
<evidence type="ECO:0000256" key="1">
    <source>
        <dbReference type="SAM" id="SignalP"/>
    </source>
</evidence>